<dbReference type="PIRSF" id="PIRSF016821">
    <property type="entry name" value="HSP15"/>
    <property type="match status" value="1"/>
</dbReference>
<dbReference type="InterPro" id="IPR036986">
    <property type="entry name" value="S4_RNA-bd_sf"/>
</dbReference>
<comment type="caution">
    <text evidence="7">The sequence shown here is derived from an EMBL/GenBank/DDBJ whole genome shotgun (WGS) entry which is preliminary data.</text>
</comment>
<protein>
    <submittedName>
        <fullName evidence="7">RNA-binding S4 domain-containing protein</fullName>
    </submittedName>
</protein>
<evidence type="ECO:0000256" key="4">
    <source>
        <dbReference type="PROSITE-ProRule" id="PRU00182"/>
    </source>
</evidence>
<evidence type="ECO:0000259" key="6">
    <source>
        <dbReference type="SMART" id="SM00363"/>
    </source>
</evidence>
<dbReference type="SMART" id="SM00363">
    <property type="entry name" value="S4"/>
    <property type="match status" value="1"/>
</dbReference>
<evidence type="ECO:0000313" key="8">
    <source>
        <dbReference type="Proteomes" id="UP000249248"/>
    </source>
</evidence>
<organism evidence="7 8">
    <name type="scientific">Putridiphycobacter roseus</name>
    <dbReference type="NCBI Taxonomy" id="2219161"/>
    <lineage>
        <taxon>Bacteria</taxon>
        <taxon>Pseudomonadati</taxon>
        <taxon>Bacteroidota</taxon>
        <taxon>Flavobacteriia</taxon>
        <taxon>Flavobacteriales</taxon>
        <taxon>Crocinitomicaceae</taxon>
        <taxon>Putridiphycobacter</taxon>
    </lineage>
</organism>
<evidence type="ECO:0000256" key="2">
    <source>
        <dbReference type="ARBA" id="ARBA00022884"/>
    </source>
</evidence>
<dbReference type="GO" id="GO:0003677">
    <property type="term" value="F:DNA binding"/>
    <property type="evidence" value="ECO:0007669"/>
    <property type="project" value="UniProtKB-KW"/>
</dbReference>
<comment type="similarity">
    <text evidence="1">Belongs to the HSP15 family.</text>
</comment>
<evidence type="ECO:0000256" key="3">
    <source>
        <dbReference type="ARBA" id="ARBA00023125"/>
    </source>
</evidence>
<evidence type="ECO:0000313" key="7">
    <source>
        <dbReference type="EMBL" id="PZE16344.1"/>
    </source>
</evidence>
<evidence type="ECO:0000256" key="5">
    <source>
        <dbReference type="SAM" id="MobiDB-lite"/>
    </source>
</evidence>
<dbReference type="EMBL" id="QKSB01000009">
    <property type="protein sequence ID" value="PZE16344.1"/>
    <property type="molecule type" value="Genomic_DNA"/>
</dbReference>
<feature type="region of interest" description="Disordered" evidence="5">
    <location>
        <begin position="98"/>
        <end position="121"/>
    </location>
</feature>
<dbReference type="PROSITE" id="PS50889">
    <property type="entry name" value="S4"/>
    <property type="match status" value="1"/>
</dbReference>
<accession>A0A2W1MY95</accession>
<keyword evidence="2 4" id="KW-0694">RNA-binding</keyword>
<dbReference type="AlphaFoldDB" id="A0A2W1MY95"/>
<dbReference type="InterPro" id="IPR025708">
    <property type="entry name" value="HSP15"/>
</dbReference>
<dbReference type="RefSeq" id="WP_111064042.1">
    <property type="nucleotide sequence ID" value="NZ_JBHUCU010000006.1"/>
</dbReference>
<reference evidence="7 8" key="1">
    <citation type="submission" date="2018-06" db="EMBL/GenBank/DDBJ databases">
        <title>The draft genome sequence of Crocinitomix sp. SM1701.</title>
        <authorList>
            <person name="Zhang X."/>
        </authorList>
    </citation>
    <scope>NUCLEOTIDE SEQUENCE [LARGE SCALE GENOMIC DNA]</scope>
    <source>
        <strain evidence="7 8">SM1701</strain>
    </source>
</reference>
<keyword evidence="8" id="KW-1185">Reference proteome</keyword>
<dbReference type="GO" id="GO:0034605">
    <property type="term" value="P:cellular response to heat"/>
    <property type="evidence" value="ECO:0007669"/>
    <property type="project" value="InterPro"/>
</dbReference>
<dbReference type="Gene3D" id="3.10.290.10">
    <property type="entry name" value="RNA-binding S4 domain"/>
    <property type="match status" value="1"/>
</dbReference>
<dbReference type="Pfam" id="PF01479">
    <property type="entry name" value="S4"/>
    <property type="match status" value="1"/>
</dbReference>
<proteinExistence type="inferred from homology"/>
<dbReference type="SUPFAM" id="SSF55174">
    <property type="entry name" value="Alpha-L RNA-binding motif"/>
    <property type="match status" value="1"/>
</dbReference>
<dbReference type="OrthoDB" id="9797176at2"/>
<dbReference type="Proteomes" id="UP000249248">
    <property type="component" value="Unassembled WGS sequence"/>
</dbReference>
<dbReference type="InterPro" id="IPR002942">
    <property type="entry name" value="S4_RNA-bd"/>
</dbReference>
<dbReference type="CDD" id="cd00165">
    <property type="entry name" value="S4"/>
    <property type="match status" value="1"/>
</dbReference>
<feature type="domain" description="RNA-binding S4" evidence="6">
    <location>
        <begin position="2"/>
        <end position="60"/>
    </location>
</feature>
<keyword evidence="3" id="KW-0238">DNA-binding</keyword>
<name>A0A2W1MY95_9FLAO</name>
<gene>
    <name evidence="7" type="ORF">DNU06_13605</name>
</gene>
<sequence>MARIDKFIWSVRLFKTRSIAADAVKKNRVLVNDEEVKTSKNVKVNDVVTIKKSGVKFTYKILELNEKRVGAKLVDQFIVNTTPIEDIEKYKEIQSNQSFYREQGSGRPTKKNRRDIDDFWE</sequence>
<dbReference type="GO" id="GO:0003727">
    <property type="term" value="F:single-stranded RNA binding"/>
    <property type="evidence" value="ECO:0007669"/>
    <property type="project" value="InterPro"/>
</dbReference>
<evidence type="ECO:0000256" key="1">
    <source>
        <dbReference type="ARBA" id="ARBA00008396"/>
    </source>
</evidence>
<dbReference type="GO" id="GO:0043023">
    <property type="term" value="F:ribosomal large subunit binding"/>
    <property type="evidence" value="ECO:0007669"/>
    <property type="project" value="InterPro"/>
</dbReference>